<sequence>MEKKRHQGQGIADYIPLPTEERDTQSTGIKYPSKLTYRGEMARRMTKGLKPTCMKKCGIILILTAVIIAIIAKLYFEKITIDQPNYNPVEGSTPPMGWNSWNHFQCDGLNESVVKETVDLLISSGLAKAGYKYVNLDDCWQLTRNENGVILEDQTKFPNGIKTLAEYVHSKGLKFGLYTCVGTLTCGRRPGSYGYEEIDAQTYADWKVDFVKNDDCYIHPGENIEKSYQTMYAAIKNTGRQMIHSVKGSAENLELASGFSNMRRVNYDIKDNWINMMSLVDWAFSKNLYDHSGLWHDLDMLEVGNGGMTTEEYKVHFSLWSALKSPLILGNDPKMMKDSVKNILTNPEVININQDPLGKPVSLVREEKLGHAEHLAVSDLRCTRNDTNQQWSYSKEKRWLKHVKLDLCLTANVTSKLVTVEKCGRSDLHQAWTVDEERNKIYFSIASGKTYCLELKSWEMYGQATVKKCPKKPTYKDKIYFEKFASNTSSYVIYNLKTFNDKCLKVGGVADFQVYSGPLSKNRVVVLIVNRDVVDHGFSFNLEEYVNTEQDKHYVVKEVWEKFEIKAIGDTKLVTDFEIPSHSCKMFIITPQSKA</sequence>
<dbReference type="CDD" id="cd14792">
    <property type="entry name" value="GH27"/>
    <property type="match status" value="1"/>
</dbReference>
<dbReference type="Gene3D" id="2.80.10.50">
    <property type="match status" value="1"/>
</dbReference>
<evidence type="ECO:0000256" key="8">
    <source>
        <dbReference type="SAM" id="Phobius"/>
    </source>
</evidence>
<dbReference type="PANTHER" id="PTHR11452">
    <property type="entry name" value="ALPHA-GALACTOSIDASE/ALPHA-N-ACETYLGALACTOSAMINIDASE"/>
    <property type="match status" value="1"/>
</dbReference>
<dbReference type="InParanoid" id="A0A1S3IEZ1"/>
<evidence type="ECO:0000256" key="6">
    <source>
        <dbReference type="ARBA" id="ARBA00023295"/>
    </source>
</evidence>
<keyword evidence="8" id="KW-0472">Membrane</keyword>
<dbReference type="InterPro" id="IPR013785">
    <property type="entry name" value="Aldolase_TIM"/>
</dbReference>
<proteinExistence type="inferred from homology"/>
<name>A0A1S3IEZ1_LINAN</name>
<dbReference type="Pfam" id="PF00652">
    <property type="entry name" value="Ricin_B_lectin"/>
    <property type="match status" value="1"/>
</dbReference>
<accession>A0A1S3IEZ1</accession>
<dbReference type="EC" id="3.2.1.-" evidence="7"/>
<dbReference type="InterPro" id="IPR035992">
    <property type="entry name" value="Ricin_B-like_lectins"/>
</dbReference>
<dbReference type="AlphaFoldDB" id="A0A1S3IEZ1"/>
<dbReference type="PROSITE" id="PS50231">
    <property type="entry name" value="RICIN_B_LECTIN"/>
    <property type="match status" value="1"/>
</dbReference>
<evidence type="ECO:0000313" key="11">
    <source>
        <dbReference type="Proteomes" id="UP000085678"/>
    </source>
</evidence>
<evidence type="ECO:0000259" key="9">
    <source>
        <dbReference type="Pfam" id="PF00652"/>
    </source>
</evidence>
<dbReference type="KEGG" id="lak:106163087"/>
<evidence type="ECO:0000256" key="7">
    <source>
        <dbReference type="RuleBase" id="RU361168"/>
    </source>
</evidence>
<comment type="subunit">
    <text evidence="7">Homodimer.</text>
</comment>
<evidence type="ECO:0000313" key="12">
    <source>
        <dbReference type="RefSeq" id="XP_013396029.1"/>
    </source>
</evidence>
<keyword evidence="4" id="KW-0732">Signal</keyword>
<comment type="similarity">
    <text evidence="2 7">Belongs to the glycosyl hydrolase 27 family.</text>
</comment>
<feature type="domain" description="Alpha galactosidase C-terminal" evidence="10">
    <location>
        <begin position="511"/>
        <end position="588"/>
    </location>
</feature>
<evidence type="ECO:0000256" key="1">
    <source>
        <dbReference type="ARBA" id="ARBA00001255"/>
    </source>
</evidence>
<dbReference type="GO" id="GO:0004557">
    <property type="term" value="F:alpha-galactosidase activity"/>
    <property type="evidence" value="ECO:0007669"/>
    <property type="project" value="UniProtKB-EC"/>
</dbReference>
<comment type="catalytic activity">
    <reaction evidence="1">
        <text>Hydrolysis of terminal, non-reducing alpha-D-galactose residues in alpha-D-galactosides, including galactose oligosaccharides, galactomannans and galactolipids.</text>
        <dbReference type="EC" id="3.2.1.22"/>
    </reaction>
</comment>
<dbReference type="GeneID" id="106163087"/>
<dbReference type="Gene3D" id="3.20.20.70">
    <property type="entry name" value="Aldolase class I"/>
    <property type="match status" value="1"/>
</dbReference>
<dbReference type="InterPro" id="IPR017853">
    <property type="entry name" value="GH"/>
</dbReference>
<organism evidence="11 12">
    <name type="scientific">Lingula anatina</name>
    <name type="common">Brachiopod</name>
    <name type="synonym">Lingula unguis</name>
    <dbReference type="NCBI Taxonomy" id="7574"/>
    <lineage>
        <taxon>Eukaryota</taxon>
        <taxon>Metazoa</taxon>
        <taxon>Spiralia</taxon>
        <taxon>Lophotrochozoa</taxon>
        <taxon>Brachiopoda</taxon>
        <taxon>Linguliformea</taxon>
        <taxon>Lingulata</taxon>
        <taxon>Lingulida</taxon>
        <taxon>Linguloidea</taxon>
        <taxon>Lingulidae</taxon>
        <taxon>Lingula</taxon>
    </lineage>
</organism>
<gene>
    <name evidence="12" type="primary">LOC106163087</name>
</gene>
<dbReference type="PROSITE" id="PS00512">
    <property type="entry name" value="ALPHA_GALACTOSIDASE"/>
    <property type="match status" value="1"/>
</dbReference>
<keyword evidence="8" id="KW-0812">Transmembrane</keyword>
<evidence type="ECO:0000256" key="2">
    <source>
        <dbReference type="ARBA" id="ARBA00009743"/>
    </source>
</evidence>
<keyword evidence="11" id="KW-1185">Reference proteome</keyword>
<dbReference type="GO" id="GO:0005975">
    <property type="term" value="P:carbohydrate metabolic process"/>
    <property type="evidence" value="ECO:0007669"/>
    <property type="project" value="InterPro"/>
</dbReference>
<dbReference type="RefSeq" id="XP_013396029.1">
    <property type="nucleotide sequence ID" value="XM_013540575.2"/>
</dbReference>
<evidence type="ECO:0000256" key="4">
    <source>
        <dbReference type="ARBA" id="ARBA00022729"/>
    </source>
</evidence>
<dbReference type="PANTHER" id="PTHR11452:SF33">
    <property type="entry name" value="ALPHA-GALACTOSIDASE 2"/>
    <property type="match status" value="1"/>
</dbReference>
<dbReference type="InterPro" id="IPR041233">
    <property type="entry name" value="Melibiase_C"/>
</dbReference>
<feature type="transmembrane region" description="Helical" evidence="8">
    <location>
        <begin position="57"/>
        <end position="76"/>
    </location>
</feature>
<dbReference type="Proteomes" id="UP000085678">
    <property type="component" value="Unplaced"/>
</dbReference>
<keyword evidence="5 7" id="KW-0378">Hydrolase</keyword>
<reference evidence="12" key="1">
    <citation type="submission" date="2025-08" db="UniProtKB">
        <authorList>
            <consortium name="RefSeq"/>
        </authorList>
    </citation>
    <scope>IDENTIFICATION</scope>
    <source>
        <tissue evidence="12">Gonads</tissue>
    </source>
</reference>
<evidence type="ECO:0000256" key="5">
    <source>
        <dbReference type="ARBA" id="ARBA00022801"/>
    </source>
</evidence>
<dbReference type="Pfam" id="PF17801">
    <property type="entry name" value="Melibiase_C"/>
    <property type="match status" value="1"/>
</dbReference>
<feature type="domain" description="Ricin B lectin" evidence="9">
    <location>
        <begin position="381"/>
        <end position="472"/>
    </location>
</feature>
<evidence type="ECO:0000259" key="10">
    <source>
        <dbReference type="Pfam" id="PF17801"/>
    </source>
</evidence>
<keyword evidence="8" id="KW-1133">Transmembrane helix</keyword>
<dbReference type="InterPro" id="IPR000111">
    <property type="entry name" value="Glyco_hydro_27/36_CS"/>
</dbReference>
<dbReference type="OrthoDB" id="5795902at2759"/>
<evidence type="ECO:0000256" key="3">
    <source>
        <dbReference type="ARBA" id="ARBA00012755"/>
    </source>
</evidence>
<dbReference type="PRINTS" id="PR00740">
    <property type="entry name" value="GLHYDRLASE27"/>
</dbReference>
<dbReference type="STRING" id="7574.A0A1S3IEZ1"/>
<dbReference type="FunFam" id="3.20.20.70:FF:000197">
    <property type="entry name" value="Alpha-galactosidase"/>
    <property type="match status" value="1"/>
</dbReference>
<keyword evidence="7" id="KW-1015">Disulfide bond</keyword>
<dbReference type="InterPro" id="IPR002241">
    <property type="entry name" value="Glyco_hydro_27"/>
</dbReference>
<dbReference type="Gene3D" id="2.60.40.1180">
    <property type="entry name" value="Golgi alpha-mannosidase II"/>
    <property type="match status" value="1"/>
</dbReference>
<dbReference type="InterPro" id="IPR000772">
    <property type="entry name" value="Ricin_B_lectin"/>
</dbReference>
<dbReference type="SUPFAM" id="SSF51011">
    <property type="entry name" value="Glycosyl hydrolase domain"/>
    <property type="match status" value="1"/>
</dbReference>
<dbReference type="SUPFAM" id="SSF50370">
    <property type="entry name" value="Ricin B-like lectins"/>
    <property type="match status" value="1"/>
</dbReference>
<dbReference type="InterPro" id="IPR013780">
    <property type="entry name" value="Glyco_hydro_b"/>
</dbReference>
<dbReference type="SUPFAM" id="SSF51445">
    <property type="entry name" value="(Trans)glycosidases"/>
    <property type="match status" value="1"/>
</dbReference>
<dbReference type="Pfam" id="PF16499">
    <property type="entry name" value="Melibiase_2"/>
    <property type="match status" value="1"/>
</dbReference>
<keyword evidence="6 7" id="KW-0326">Glycosidase</keyword>
<protein>
    <recommendedName>
        <fullName evidence="3 7">Alpha-galactosidase</fullName>
        <ecNumber evidence="7">3.2.1.-</ecNumber>
    </recommendedName>
</protein>